<comment type="caution">
    <text evidence="4">The sequence shown here is derived from an EMBL/GenBank/DDBJ whole genome shotgun (WGS) entry which is preliminary data.</text>
</comment>
<accession>A0A4Y4CUL1</accession>
<dbReference type="InterPro" id="IPR016181">
    <property type="entry name" value="Acyl_CoA_acyltransferase"/>
</dbReference>
<feature type="domain" description="N-acetyltransferase" evidence="3">
    <location>
        <begin position="3"/>
        <end position="167"/>
    </location>
</feature>
<sequence>MEIALRLATSGDAEAIAGLVNRAYRPGSGLRGWTHEAELVAGARASGEMVRALLRPGSAVLVLCRGDGIVACVHVEAIHLERAAYIGMLATEPAEQAGGLGKRMLASAERYAADELGARVFRMSVLVSRTELIAFYLRRGYLRSGRLEGFPDDAGAGVPRVPGLQLETLVKEA</sequence>
<dbReference type="InterPro" id="IPR050832">
    <property type="entry name" value="Bact_Acetyltransf"/>
</dbReference>
<keyword evidence="5" id="KW-1185">Reference proteome</keyword>
<evidence type="ECO:0000313" key="4">
    <source>
        <dbReference type="EMBL" id="GEC96006.1"/>
    </source>
</evidence>
<dbReference type="GO" id="GO:0016747">
    <property type="term" value="F:acyltransferase activity, transferring groups other than amino-acyl groups"/>
    <property type="evidence" value="ECO:0007669"/>
    <property type="project" value="InterPro"/>
</dbReference>
<organism evidence="4 5">
    <name type="scientific">Zoogloea ramigera</name>
    <dbReference type="NCBI Taxonomy" id="350"/>
    <lineage>
        <taxon>Bacteria</taxon>
        <taxon>Pseudomonadati</taxon>
        <taxon>Pseudomonadota</taxon>
        <taxon>Betaproteobacteria</taxon>
        <taxon>Rhodocyclales</taxon>
        <taxon>Zoogloeaceae</taxon>
        <taxon>Zoogloea</taxon>
    </lineage>
</organism>
<dbReference type="PROSITE" id="PS51186">
    <property type="entry name" value="GNAT"/>
    <property type="match status" value="1"/>
</dbReference>
<proteinExistence type="predicted"/>
<dbReference type="SUPFAM" id="SSF55729">
    <property type="entry name" value="Acyl-CoA N-acyltransferases (Nat)"/>
    <property type="match status" value="1"/>
</dbReference>
<dbReference type="AlphaFoldDB" id="A0A4Y4CUL1"/>
<dbReference type="PANTHER" id="PTHR43877:SF2">
    <property type="entry name" value="AMINOALKYLPHOSPHONATE N-ACETYLTRANSFERASE-RELATED"/>
    <property type="match status" value="1"/>
</dbReference>
<evidence type="ECO:0000313" key="5">
    <source>
        <dbReference type="Proteomes" id="UP000318422"/>
    </source>
</evidence>
<dbReference type="OrthoDB" id="119501at2"/>
<dbReference type="Proteomes" id="UP000318422">
    <property type="component" value="Unassembled WGS sequence"/>
</dbReference>
<keyword evidence="2" id="KW-0012">Acyltransferase</keyword>
<protein>
    <recommendedName>
        <fullName evidence="3">N-acetyltransferase domain-containing protein</fullName>
    </recommendedName>
</protein>
<reference evidence="4 5" key="1">
    <citation type="submission" date="2019-06" db="EMBL/GenBank/DDBJ databases">
        <title>Whole genome shotgun sequence of Zoogloea ramigera NBRC 15342.</title>
        <authorList>
            <person name="Hosoyama A."/>
            <person name="Uohara A."/>
            <person name="Ohji S."/>
            <person name="Ichikawa N."/>
        </authorList>
    </citation>
    <scope>NUCLEOTIDE SEQUENCE [LARGE SCALE GENOMIC DNA]</scope>
    <source>
        <strain evidence="4 5">NBRC 15342</strain>
    </source>
</reference>
<evidence type="ECO:0000256" key="1">
    <source>
        <dbReference type="ARBA" id="ARBA00022679"/>
    </source>
</evidence>
<dbReference type="Gene3D" id="3.40.630.30">
    <property type="match status" value="1"/>
</dbReference>
<evidence type="ECO:0000256" key="2">
    <source>
        <dbReference type="ARBA" id="ARBA00023315"/>
    </source>
</evidence>
<evidence type="ECO:0000259" key="3">
    <source>
        <dbReference type="PROSITE" id="PS51186"/>
    </source>
</evidence>
<dbReference type="EMBL" id="BJNV01000032">
    <property type="protein sequence ID" value="GEC96006.1"/>
    <property type="molecule type" value="Genomic_DNA"/>
</dbReference>
<name>A0A4Y4CUL1_ZOORA</name>
<dbReference type="RefSeq" id="WP_141351905.1">
    <property type="nucleotide sequence ID" value="NZ_BJNV01000032.1"/>
</dbReference>
<dbReference type="PANTHER" id="PTHR43877">
    <property type="entry name" value="AMINOALKYLPHOSPHONATE N-ACETYLTRANSFERASE-RELATED-RELATED"/>
    <property type="match status" value="1"/>
</dbReference>
<dbReference type="InterPro" id="IPR000182">
    <property type="entry name" value="GNAT_dom"/>
</dbReference>
<dbReference type="CDD" id="cd04301">
    <property type="entry name" value="NAT_SF"/>
    <property type="match status" value="1"/>
</dbReference>
<dbReference type="Pfam" id="PF00583">
    <property type="entry name" value="Acetyltransf_1"/>
    <property type="match status" value="1"/>
</dbReference>
<keyword evidence="1" id="KW-0808">Transferase</keyword>
<gene>
    <name evidence="4" type="ORF">ZRA01_20790</name>
</gene>